<keyword evidence="2" id="KW-1185">Reference proteome</keyword>
<comment type="caution">
    <text evidence="1">The sequence shown here is derived from an EMBL/GenBank/DDBJ whole genome shotgun (WGS) entry which is preliminary data.</text>
</comment>
<organism evidence="1 2">
    <name type="scientific">Grifola frondosa</name>
    <name type="common">Maitake</name>
    <name type="synonym">Polyporus frondosus</name>
    <dbReference type="NCBI Taxonomy" id="5627"/>
    <lineage>
        <taxon>Eukaryota</taxon>
        <taxon>Fungi</taxon>
        <taxon>Dikarya</taxon>
        <taxon>Basidiomycota</taxon>
        <taxon>Agaricomycotina</taxon>
        <taxon>Agaricomycetes</taxon>
        <taxon>Polyporales</taxon>
        <taxon>Grifolaceae</taxon>
        <taxon>Grifola</taxon>
    </lineage>
</organism>
<gene>
    <name evidence="1" type="ORF">A0H81_12128</name>
</gene>
<proteinExistence type="predicted"/>
<reference evidence="1 2" key="1">
    <citation type="submission" date="2016-03" db="EMBL/GenBank/DDBJ databases">
        <title>Whole genome sequencing of Grifola frondosa 9006-11.</title>
        <authorList>
            <person name="Min B."/>
            <person name="Park H."/>
            <person name="Kim J.-G."/>
            <person name="Cho H."/>
            <person name="Oh Y.-L."/>
            <person name="Kong W.-S."/>
            <person name="Choi I.-G."/>
        </authorList>
    </citation>
    <scope>NUCLEOTIDE SEQUENCE [LARGE SCALE GENOMIC DNA]</scope>
    <source>
        <strain evidence="1 2">9006-11</strain>
    </source>
</reference>
<evidence type="ECO:0000313" key="1">
    <source>
        <dbReference type="EMBL" id="OBZ67971.1"/>
    </source>
</evidence>
<accession>A0A1C7LT12</accession>
<dbReference type="Proteomes" id="UP000092993">
    <property type="component" value="Unassembled WGS sequence"/>
</dbReference>
<evidence type="ECO:0000313" key="2">
    <source>
        <dbReference type="Proteomes" id="UP000092993"/>
    </source>
</evidence>
<dbReference type="OMA" id="WQPHIHF"/>
<protein>
    <submittedName>
        <fullName evidence="1">Uncharacterized protein</fullName>
    </submittedName>
</protein>
<dbReference type="OrthoDB" id="5422293at2759"/>
<name>A0A1C7LT12_GRIFR</name>
<sequence>MPPNVVEPLPPPIHELLADRDKFRSRYPISLAHRWRISRNPPSFISRLFRSSQPDAPSASFYRLYEFLVLDWNVQLRNELEYFCTVHPNWSVSALPDPADIDLVRYTILAVLTKLMCDSFNRRIGLGLPRDAPAIIQDFEELQARPKVYEQPPEWALHVPALQERTFIPNSCGKTPVEDDEDVSEEFREVNIIIRMPHIHFI</sequence>
<dbReference type="AlphaFoldDB" id="A0A1C7LT12"/>
<dbReference type="EMBL" id="LUGG01000023">
    <property type="protein sequence ID" value="OBZ67971.1"/>
    <property type="molecule type" value="Genomic_DNA"/>
</dbReference>